<comment type="caution">
    <text evidence="2">The sequence shown here is derived from an EMBL/GenBank/DDBJ whole genome shotgun (WGS) entry which is preliminary data.</text>
</comment>
<gene>
    <name evidence="2" type="ORF">P3W24_03955</name>
</gene>
<dbReference type="PROSITE" id="PS51257">
    <property type="entry name" value="PROKAR_LIPOPROTEIN"/>
    <property type="match status" value="1"/>
</dbReference>
<keyword evidence="1" id="KW-1133">Transmembrane helix</keyword>
<organism evidence="2 3">
    <name type="scientific">Luteibacter sahnii</name>
    <dbReference type="NCBI Taxonomy" id="3021977"/>
    <lineage>
        <taxon>Bacteria</taxon>
        <taxon>Pseudomonadati</taxon>
        <taxon>Pseudomonadota</taxon>
        <taxon>Gammaproteobacteria</taxon>
        <taxon>Lysobacterales</taxon>
        <taxon>Rhodanobacteraceae</taxon>
        <taxon>Luteibacter</taxon>
    </lineage>
</organism>
<protein>
    <submittedName>
        <fullName evidence="2">Uncharacterized protein</fullName>
    </submittedName>
</protein>
<dbReference type="EMBL" id="JARJJS010000001">
    <property type="protein sequence ID" value="MDF4024124.1"/>
    <property type="molecule type" value="Genomic_DNA"/>
</dbReference>
<evidence type="ECO:0000256" key="1">
    <source>
        <dbReference type="SAM" id="Phobius"/>
    </source>
</evidence>
<name>A0ABT6B7Q8_9GAMM</name>
<accession>A0ABT6B7Q8</accession>
<reference evidence="2 3" key="1">
    <citation type="journal article" date="2024" name="Curr. Microbiol.">
        <title>Luteibacter sahnii sp. nov., A Novel Yellow-Colored Xanthomonadin Pigment Producing Probiotic Bacterium from Healthy Rice Seed Microbiome.</title>
        <authorList>
            <person name="Jaiswal G."/>
            <person name="Rana R."/>
            <person name="Nayak P.K."/>
            <person name="Chouhan R."/>
            <person name="Gandhi S.G."/>
            <person name="Patel H.K."/>
            <person name="Patil P.B."/>
        </authorList>
    </citation>
    <scope>NUCLEOTIDE SEQUENCE [LARGE SCALE GENOMIC DNA]</scope>
    <source>
        <strain evidence="2 3">PPL201</strain>
    </source>
</reference>
<keyword evidence="3" id="KW-1185">Reference proteome</keyword>
<dbReference type="Proteomes" id="UP001528850">
    <property type="component" value="Unassembled WGS sequence"/>
</dbReference>
<feature type="transmembrane region" description="Helical" evidence="1">
    <location>
        <begin position="29"/>
        <end position="46"/>
    </location>
</feature>
<evidence type="ECO:0000313" key="2">
    <source>
        <dbReference type="EMBL" id="MDF4024124.1"/>
    </source>
</evidence>
<sequence length="52" mass="5107">MRAVVAFLILVVAAQACLVGGVFLLAGPGWALITAAAGLLSIAGVLRRGMGA</sequence>
<keyword evidence="1" id="KW-0812">Transmembrane</keyword>
<proteinExistence type="predicted"/>
<keyword evidence="1" id="KW-0472">Membrane</keyword>
<evidence type="ECO:0000313" key="3">
    <source>
        <dbReference type="Proteomes" id="UP001528850"/>
    </source>
</evidence>